<keyword evidence="4" id="KW-0238">DNA-binding</keyword>
<dbReference type="InterPro" id="IPR013249">
    <property type="entry name" value="RNA_pol_sigma70_r4_t2"/>
</dbReference>
<dbReference type="Pfam" id="PF04542">
    <property type="entry name" value="Sigma70_r2"/>
    <property type="match status" value="1"/>
</dbReference>
<feature type="domain" description="RNA polymerase sigma-70 region 2" evidence="6">
    <location>
        <begin position="12"/>
        <end position="78"/>
    </location>
</feature>
<dbReference type="InterPro" id="IPR014284">
    <property type="entry name" value="RNA_pol_sigma-70_dom"/>
</dbReference>
<keyword evidence="2" id="KW-0805">Transcription regulation</keyword>
<evidence type="ECO:0000259" key="6">
    <source>
        <dbReference type="Pfam" id="PF04542"/>
    </source>
</evidence>
<dbReference type="Gene3D" id="1.10.1740.10">
    <property type="match status" value="1"/>
</dbReference>
<comment type="caution">
    <text evidence="8">The sequence shown here is derived from an EMBL/GenBank/DDBJ whole genome shotgun (WGS) entry which is preliminary data.</text>
</comment>
<dbReference type="InterPro" id="IPR039425">
    <property type="entry name" value="RNA_pol_sigma-70-like"/>
</dbReference>
<dbReference type="SUPFAM" id="SSF88659">
    <property type="entry name" value="Sigma3 and sigma4 domains of RNA polymerase sigma factors"/>
    <property type="match status" value="1"/>
</dbReference>
<protein>
    <submittedName>
        <fullName evidence="8">RNA polymerase sigma factor</fullName>
    </submittedName>
</protein>
<gene>
    <name evidence="8" type="ORF">H8S33_00875</name>
</gene>
<dbReference type="Proteomes" id="UP000637359">
    <property type="component" value="Unassembled WGS sequence"/>
</dbReference>
<dbReference type="NCBIfam" id="TIGR02937">
    <property type="entry name" value="sigma70-ECF"/>
    <property type="match status" value="1"/>
</dbReference>
<dbReference type="Pfam" id="PF08281">
    <property type="entry name" value="Sigma70_r4_2"/>
    <property type="match status" value="1"/>
</dbReference>
<organism evidence="8 9">
    <name type="scientific">Ornithinibacillus hominis</name>
    <dbReference type="NCBI Taxonomy" id="2763055"/>
    <lineage>
        <taxon>Bacteria</taxon>
        <taxon>Bacillati</taxon>
        <taxon>Bacillota</taxon>
        <taxon>Bacilli</taxon>
        <taxon>Bacillales</taxon>
        <taxon>Bacillaceae</taxon>
        <taxon>Ornithinibacillus</taxon>
    </lineage>
</organism>
<dbReference type="InterPro" id="IPR036388">
    <property type="entry name" value="WH-like_DNA-bd_sf"/>
</dbReference>
<dbReference type="InterPro" id="IPR007627">
    <property type="entry name" value="RNA_pol_sigma70_r2"/>
</dbReference>
<keyword evidence="3" id="KW-0731">Sigma factor</keyword>
<dbReference type="GO" id="GO:0003677">
    <property type="term" value="F:DNA binding"/>
    <property type="evidence" value="ECO:0007669"/>
    <property type="project" value="UniProtKB-KW"/>
</dbReference>
<dbReference type="InterPro" id="IPR013325">
    <property type="entry name" value="RNA_pol_sigma_r2"/>
</dbReference>
<keyword evidence="5" id="KW-0804">Transcription</keyword>
<evidence type="ECO:0000259" key="7">
    <source>
        <dbReference type="Pfam" id="PF08281"/>
    </source>
</evidence>
<dbReference type="GO" id="GO:0016987">
    <property type="term" value="F:sigma factor activity"/>
    <property type="evidence" value="ECO:0007669"/>
    <property type="project" value="UniProtKB-KW"/>
</dbReference>
<feature type="domain" description="RNA polymerase sigma factor 70 region 4 type 2" evidence="7">
    <location>
        <begin position="108"/>
        <end position="160"/>
    </location>
</feature>
<accession>A0A923L2W7</accession>
<dbReference type="EMBL" id="JACOOL010000001">
    <property type="protein sequence ID" value="MBC5635365.1"/>
    <property type="molecule type" value="Genomic_DNA"/>
</dbReference>
<dbReference type="RefSeq" id="WP_186868076.1">
    <property type="nucleotide sequence ID" value="NZ_JACOOL010000001.1"/>
</dbReference>
<evidence type="ECO:0000256" key="5">
    <source>
        <dbReference type="ARBA" id="ARBA00023163"/>
    </source>
</evidence>
<evidence type="ECO:0000256" key="3">
    <source>
        <dbReference type="ARBA" id="ARBA00023082"/>
    </source>
</evidence>
<proteinExistence type="inferred from homology"/>
<evidence type="ECO:0000313" key="9">
    <source>
        <dbReference type="Proteomes" id="UP000637359"/>
    </source>
</evidence>
<dbReference type="PANTHER" id="PTHR43133:SF8">
    <property type="entry name" value="RNA POLYMERASE SIGMA FACTOR HI_1459-RELATED"/>
    <property type="match status" value="1"/>
</dbReference>
<name>A0A923L2W7_9BACI</name>
<sequence>MNPPVERQIKELYESYHHEIFSFIFIMIGERQQAKDLMQDTFVKAFIHLQDFRGDASAKTWLYRIARNVAIDFLRRKKPISYYLDYYSPIRSKQPTPEEILQLNENKQQLYQALSQLRKGYRDVIILRKIQELSIKETAAILAWKESKVKTMLHRGLEALRGELEKEGFVHESK</sequence>
<dbReference type="InterPro" id="IPR013324">
    <property type="entry name" value="RNA_pol_sigma_r3/r4-like"/>
</dbReference>
<dbReference type="GO" id="GO:0006352">
    <property type="term" value="P:DNA-templated transcription initiation"/>
    <property type="evidence" value="ECO:0007669"/>
    <property type="project" value="InterPro"/>
</dbReference>
<dbReference type="AlphaFoldDB" id="A0A923L2W7"/>
<evidence type="ECO:0000256" key="4">
    <source>
        <dbReference type="ARBA" id="ARBA00023125"/>
    </source>
</evidence>
<evidence type="ECO:0000256" key="1">
    <source>
        <dbReference type="ARBA" id="ARBA00010641"/>
    </source>
</evidence>
<dbReference type="SUPFAM" id="SSF88946">
    <property type="entry name" value="Sigma2 domain of RNA polymerase sigma factors"/>
    <property type="match status" value="1"/>
</dbReference>
<reference evidence="8" key="1">
    <citation type="submission" date="2020-08" db="EMBL/GenBank/DDBJ databases">
        <title>Genome public.</title>
        <authorList>
            <person name="Liu C."/>
            <person name="Sun Q."/>
        </authorList>
    </citation>
    <scope>NUCLEOTIDE SEQUENCE</scope>
    <source>
        <strain evidence="8">BX22</strain>
    </source>
</reference>
<dbReference type="Gene3D" id="1.10.10.10">
    <property type="entry name" value="Winged helix-like DNA-binding domain superfamily/Winged helix DNA-binding domain"/>
    <property type="match status" value="1"/>
</dbReference>
<comment type="similarity">
    <text evidence="1">Belongs to the sigma-70 factor family. ECF subfamily.</text>
</comment>
<evidence type="ECO:0000313" key="8">
    <source>
        <dbReference type="EMBL" id="MBC5635365.1"/>
    </source>
</evidence>
<dbReference type="PANTHER" id="PTHR43133">
    <property type="entry name" value="RNA POLYMERASE ECF-TYPE SIGMA FACTO"/>
    <property type="match status" value="1"/>
</dbReference>
<evidence type="ECO:0000256" key="2">
    <source>
        <dbReference type="ARBA" id="ARBA00023015"/>
    </source>
</evidence>
<dbReference type="CDD" id="cd06171">
    <property type="entry name" value="Sigma70_r4"/>
    <property type="match status" value="1"/>
</dbReference>
<keyword evidence="9" id="KW-1185">Reference proteome</keyword>